<feature type="transmembrane region" description="Helical" evidence="14">
    <location>
        <begin position="297"/>
        <end position="322"/>
    </location>
</feature>
<dbReference type="EMBL" id="CABVLU010000001">
    <property type="protein sequence ID" value="VVT46612.1"/>
    <property type="molecule type" value="Genomic_DNA"/>
</dbReference>
<dbReference type="InterPro" id="IPR036300">
    <property type="entry name" value="MIR_dom_sf"/>
</dbReference>
<evidence type="ECO:0000256" key="6">
    <source>
        <dbReference type="ARBA" id="ARBA00022679"/>
    </source>
</evidence>
<dbReference type="PANTHER" id="PTHR10050:SF46">
    <property type="entry name" value="PROTEIN O-MANNOSYL-TRANSFERASE 2"/>
    <property type="match status" value="1"/>
</dbReference>
<dbReference type="Pfam" id="PF02366">
    <property type="entry name" value="PMT"/>
    <property type="match status" value="1"/>
</dbReference>
<comment type="function">
    <text evidence="14">Transfers mannose from Dol-P-mannose to Ser or Thr residues on proteins.</text>
</comment>
<evidence type="ECO:0000313" key="17">
    <source>
        <dbReference type="EMBL" id="VVT46612.1"/>
    </source>
</evidence>
<evidence type="ECO:0000256" key="10">
    <source>
        <dbReference type="ARBA" id="ARBA00022989"/>
    </source>
</evidence>
<protein>
    <recommendedName>
        <fullName evidence="4 14">Dolichyl-phosphate-mannose--protein mannosyltransferase</fullName>
        <ecNumber evidence="4 14">2.4.1.109</ecNumber>
    </recommendedName>
</protein>
<keyword evidence="9 14" id="KW-0256">Endoplasmic reticulum</keyword>
<feature type="domain" description="MIR" evidence="16">
    <location>
        <begin position="350"/>
        <end position="404"/>
    </location>
</feature>
<dbReference type="Proteomes" id="UP000398389">
    <property type="component" value="Unassembled WGS sequence"/>
</dbReference>
<feature type="transmembrane region" description="Helical" evidence="14">
    <location>
        <begin position="659"/>
        <end position="679"/>
    </location>
</feature>
<keyword evidence="7 14" id="KW-0812">Transmembrane</keyword>
<dbReference type="GeneID" id="43580123"/>
<comment type="subcellular location">
    <subcellularLocation>
        <location evidence="1 14">Endoplasmic reticulum membrane</location>
        <topology evidence="1 14">Multi-pass membrane protein</topology>
    </subcellularLocation>
</comment>
<keyword evidence="18" id="KW-1185">Reference proteome</keyword>
<feature type="region of interest" description="Disordered" evidence="15">
    <location>
        <begin position="1"/>
        <end position="32"/>
    </location>
</feature>
<dbReference type="CDD" id="cd23284">
    <property type="entry name" value="beta-trefoil_MIR_PMT2-like"/>
    <property type="match status" value="1"/>
</dbReference>
<comment type="pathway">
    <text evidence="2 14">Protein modification; protein glycosylation.</text>
</comment>
<accession>A0A5E8B508</accession>
<dbReference type="GO" id="GO:0005789">
    <property type="term" value="C:endoplasmic reticulum membrane"/>
    <property type="evidence" value="ECO:0007669"/>
    <property type="project" value="UniProtKB-SubCell"/>
</dbReference>
<evidence type="ECO:0000256" key="5">
    <source>
        <dbReference type="ARBA" id="ARBA00022676"/>
    </source>
</evidence>
<proteinExistence type="inferred from homology"/>
<keyword evidence="8" id="KW-0677">Repeat</keyword>
<evidence type="ECO:0000256" key="12">
    <source>
        <dbReference type="ARBA" id="ARBA00045085"/>
    </source>
</evidence>
<keyword evidence="5 14" id="KW-0328">Glycosyltransferase</keyword>
<dbReference type="InterPro" id="IPR016093">
    <property type="entry name" value="MIR_motif"/>
</dbReference>
<evidence type="ECO:0000256" key="14">
    <source>
        <dbReference type="RuleBase" id="RU367007"/>
    </source>
</evidence>
<keyword evidence="11 14" id="KW-0472">Membrane</keyword>
<feature type="transmembrane region" description="Helical" evidence="14">
    <location>
        <begin position="211"/>
        <end position="231"/>
    </location>
</feature>
<keyword evidence="10 14" id="KW-1133">Transmembrane helix</keyword>
<evidence type="ECO:0000313" key="18">
    <source>
        <dbReference type="Proteomes" id="UP000398389"/>
    </source>
</evidence>
<reference evidence="17 18" key="1">
    <citation type="submission" date="2019-09" db="EMBL/GenBank/DDBJ databases">
        <authorList>
            <person name="Brejova B."/>
        </authorList>
    </citation>
    <scope>NUCLEOTIDE SEQUENCE [LARGE SCALE GENOMIC DNA]</scope>
</reference>
<comment type="catalytic activity">
    <reaction evidence="13 14">
        <text>a di-trans,poly-cis-dolichyl beta-D-mannosyl phosphate + L-seryl-[protein] = 3-O-(alpha-D-mannosyl)-L-seryl-[protein] + a di-trans,poly-cis-dolichyl phosphate + H(+)</text>
        <dbReference type="Rhea" id="RHEA:17377"/>
        <dbReference type="Rhea" id="RHEA-COMP:9863"/>
        <dbReference type="Rhea" id="RHEA-COMP:13546"/>
        <dbReference type="Rhea" id="RHEA-COMP:19498"/>
        <dbReference type="Rhea" id="RHEA-COMP:19501"/>
        <dbReference type="ChEBI" id="CHEBI:15378"/>
        <dbReference type="ChEBI" id="CHEBI:29999"/>
        <dbReference type="ChEBI" id="CHEBI:57683"/>
        <dbReference type="ChEBI" id="CHEBI:58211"/>
        <dbReference type="ChEBI" id="CHEBI:137321"/>
        <dbReference type="EC" id="2.4.1.109"/>
    </reaction>
</comment>
<dbReference type="InterPro" id="IPR032421">
    <property type="entry name" value="PMT_4TMC"/>
</dbReference>
<evidence type="ECO:0000256" key="13">
    <source>
        <dbReference type="ARBA" id="ARBA00045102"/>
    </source>
</evidence>
<comment type="catalytic activity">
    <reaction evidence="12 14">
        <text>a di-trans,poly-cis-dolichyl beta-D-mannosyl phosphate + L-threonyl-[protein] = 3-O-(alpha-D-mannosyl)-L-threonyl-[protein] + a di-trans,poly-cis-dolichyl phosphate + H(+)</text>
        <dbReference type="Rhea" id="RHEA:53396"/>
        <dbReference type="Rhea" id="RHEA-COMP:11060"/>
        <dbReference type="Rhea" id="RHEA-COMP:13547"/>
        <dbReference type="Rhea" id="RHEA-COMP:19498"/>
        <dbReference type="Rhea" id="RHEA-COMP:19501"/>
        <dbReference type="ChEBI" id="CHEBI:15378"/>
        <dbReference type="ChEBI" id="CHEBI:30013"/>
        <dbReference type="ChEBI" id="CHEBI:57683"/>
        <dbReference type="ChEBI" id="CHEBI:58211"/>
        <dbReference type="ChEBI" id="CHEBI:137323"/>
        <dbReference type="EC" id="2.4.1.109"/>
    </reaction>
</comment>
<dbReference type="UniPathway" id="UPA00378"/>
<evidence type="ECO:0000259" key="16">
    <source>
        <dbReference type="PROSITE" id="PS50919"/>
    </source>
</evidence>
<evidence type="ECO:0000256" key="1">
    <source>
        <dbReference type="ARBA" id="ARBA00004477"/>
    </source>
</evidence>
<dbReference type="PANTHER" id="PTHR10050">
    <property type="entry name" value="DOLICHYL-PHOSPHATE-MANNOSE--PROTEIN MANNOSYLTRANSFERASE"/>
    <property type="match status" value="1"/>
</dbReference>
<evidence type="ECO:0000256" key="9">
    <source>
        <dbReference type="ARBA" id="ARBA00022824"/>
    </source>
</evidence>
<evidence type="ECO:0000256" key="7">
    <source>
        <dbReference type="ARBA" id="ARBA00022692"/>
    </source>
</evidence>
<name>A0A5E8B508_9ASCO</name>
<evidence type="ECO:0000256" key="2">
    <source>
        <dbReference type="ARBA" id="ARBA00004922"/>
    </source>
</evidence>
<feature type="transmembrane region" description="Helical" evidence="14">
    <location>
        <begin position="620"/>
        <end position="638"/>
    </location>
</feature>
<dbReference type="Pfam" id="PF16192">
    <property type="entry name" value="PMT_4TMC"/>
    <property type="match status" value="1"/>
</dbReference>
<evidence type="ECO:0000256" key="15">
    <source>
        <dbReference type="SAM" id="MobiDB-lite"/>
    </source>
</evidence>
<gene>
    <name evidence="17" type="ORF">SAPINGB_P001300</name>
</gene>
<feature type="domain" description="MIR" evidence="16">
    <location>
        <begin position="480"/>
        <end position="538"/>
    </location>
</feature>
<dbReference type="SUPFAM" id="SSF82109">
    <property type="entry name" value="MIR domain"/>
    <property type="match status" value="1"/>
</dbReference>
<dbReference type="SMART" id="SM00472">
    <property type="entry name" value="MIR"/>
    <property type="match status" value="3"/>
</dbReference>
<feature type="transmembrane region" description="Helical" evidence="14">
    <location>
        <begin position="716"/>
        <end position="737"/>
    </location>
</feature>
<dbReference type="Gene3D" id="2.80.10.50">
    <property type="match status" value="1"/>
</dbReference>
<sequence>MASSAKASGVPSRELRNRAAGPSSSSAAPLLEKIDQNELNDIKEKIDKPSVTSSNYKKASEEDGSLISDWRTLEAVVAPLLFTALALFTRLYHIGKSKTVTWDEAHFGKFGSYYLKHEYYFDVHPPLGKMLVGLSGYIAGYNGSFGFESGAEYPEYVNYTAMRIFNALFNVVCVPVAYFTAKRLRFSIPTVWFFTLAMLCETSYITLGKLILLDSMLACFTTTSILGLASFHRYQNRPFSFPWFFWLFFTGVSLGCVTSVKMVGLFATAMVGVYTITDLWIKFSDTRMSIKTYIAHWISRIAALIVVPILIFALCFKIHFILLSGTGPGDSNMSSLFQANLNGSDMKSGPLDVAYGSRITLKNQGLGGGLLHSHIQTYPTGSSQQQVTTYHHKDMNNDWLVEFGRYNDSYNPALPVQYVTDGGIVRFLHPGTGRNLHSHSVPAPVTKGKWEVSGYGNMTVGDEKDNWVVEIVETLGTENKSRVHPLSSGIRLRNQVMNCYLAAESARLPAWGFRQGEVTCDKSASRRDKRTWWNIETHENPHLPSAVNRTLPKTKFLRDFVQLNVAMMASNNALTPDPDKLDELTSKAWEWPTLHVGLRLCGWGPTNVRYFLLGHPINTWISSAGVVIFGLVTLWFLARWQRGYKDFTWDQLDKYAVSGIIPALGWAFHYLPFIVMARVTYVHHYLPALYFALMLLSFLIDMLTTRYITNNYIKTAIFLTLYAETIGIFLIFAPISFGMTGELEPYKHLNWLSTWRI</sequence>
<keyword evidence="6 14" id="KW-0808">Transferase</keyword>
<dbReference type="GO" id="GO:0004169">
    <property type="term" value="F:dolichyl-phosphate-mannose-protein mannosyltransferase activity"/>
    <property type="evidence" value="ECO:0007669"/>
    <property type="project" value="UniProtKB-UniRule"/>
</dbReference>
<evidence type="ECO:0000256" key="3">
    <source>
        <dbReference type="ARBA" id="ARBA00007222"/>
    </source>
</evidence>
<feature type="compositionally biased region" description="Low complexity" evidence="15">
    <location>
        <begin position="19"/>
        <end position="29"/>
    </location>
</feature>
<organism evidence="17 18">
    <name type="scientific">Magnusiomyces paraingens</name>
    <dbReference type="NCBI Taxonomy" id="2606893"/>
    <lineage>
        <taxon>Eukaryota</taxon>
        <taxon>Fungi</taxon>
        <taxon>Dikarya</taxon>
        <taxon>Ascomycota</taxon>
        <taxon>Saccharomycotina</taxon>
        <taxon>Dipodascomycetes</taxon>
        <taxon>Dipodascales</taxon>
        <taxon>Dipodascaceae</taxon>
        <taxon>Magnusiomyces</taxon>
    </lineage>
</organism>
<feature type="transmembrane region" description="Helical" evidence="14">
    <location>
        <begin position="164"/>
        <end position="180"/>
    </location>
</feature>
<dbReference type="FunFam" id="2.80.10.50:FF:000012">
    <property type="entry name" value="Protein O-mannosyl-transferase 1"/>
    <property type="match status" value="1"/>
</dbReference>
<dbReference type="AlphaFoldDB" id="A0A5E8B508"/>
<comment type="similarity">
    <text evidence="3 14">Belongs to the glycosyltransferase 39 family.</text>
</comment>
<evidence type="ECO:0000256" key="11">
    <source>
        <dbReference type="ARBA" id="ARBA00023136"/>
    </source>
</evidence>
<feature type="transmembrane region" description="Helical" evidence="14">
    <location>
        <begin position="186"/>
        <end position="204"/>
    </location>
</feature>
<dbReference type="InterPro" id="IPR003342">
    <property type="entry name" value="ArnT-like_N"/>
</dbReference>
<feature type="domain" description="MIR" evidence="16">
    <location>
        <begin position="416"/>
        <end position="472"/>
    </location>
</feature>
<dbReference type="PROSITE" id="PS50919">
    <property type="entry name" value="MIR"/>
    <property type="match status" value="3"/>
</dbReference>
<feature type="transmembrane region" description="Helical" evidence="14">
    <location>
        <begin position="75"/>
        <end position="92"/>
    </location>
</feature>
<dbReference type="EC" id="2.4.1.109" evidence="4 14"/>
<evidence type="ECO:0000256" key="4">
    <source>
        <dbReference type="ARBA" id="ARBA00012839"/>
    </source>
</evidence>
<dbReference type="RefSeq" id="XP_031851914.1">
    <property type="nucleotide sequence ID" value="XM_031996023.1"/>
</dbReference>
<evidence type="ECO:0000256" key="8">
    <source>
        <dbReference type="ARBA" id="ARBA00022737"/>
    </source>
</evidence>
<feature type="transmembrane region" description="Helical" evidence="14">
    <location>
        <begin position="243"/>
        <end position="276"/>
    </location>
</feature>
<dbReference type="OrthoDB" id="292747at2759"/>
<feature type="transmembrane region" description="Helical" evidence="14">
    <location>
        <begin position="685"/>
        <end position="704"/>
    </location>
</feature>
<dbReference type="InterPro" id="IPR027005">
    <property type="entry name" value="PMT-like"/>
</dbReference>
<dbReference type="Pfam" id="PF02815">
    <property type="entry name" value="MIR"/>
    <property type="match status" value="1"/>
</dbReference>